<gene>
    <name evidence="1" type="ORF">A3F84_14205</name>
</gene>
<name>A0A1F6CUH7_HANXR</name>
<organism evidence="1 2">
    <name type="scientific">Handelsmanbacteria sp. (strain RIFCSPLOWO2_12_FULL_64_10)</name>
    <dbReference type="NCBI Taxonomy" id="1817868"/>
    <lineage>
        <taxon>Bacteria</taxon>
        <taxon>Candidatus Handelsmaniibacteriota</taxon>
    </lineage>
</organism>
<protein>
    <submittedName>
        <fullName evidence="1">Uncharacterized protein</fullName>
    </submittedName>
</protein>
<dbReference type="Proteomes" id="UP000178606">
    <property type="component" value="Unassembled WGS sequence"/>
</dbReference>
<comment type="caution">
    <text evidence="1">The sequence shown here is derived from an EMBL/GenBank/DDBJ whole genome shotgun (WGS) entry which is preliminary data.</text>
</comment>
<evidence type="ECO:0000313" key="2">
    <source>
        <dbReference type="Proteomes" id="UP000178606"/>
    </source>
</evidence>
<proteinExistence type="predicted"/>
<evidence type="ECO:0000313" key="1">
    <source>
        <dbReference type="EMBL" id="OGG52828.1"/>
    </source>
</evidence>
<sequence>MTDTQLLQELEALAERLSVEVSVGNLEGSPGGLCRHRGKWRLLVERRLGVRERVEVFLRALSRLPLEGVFVVPEVRERIEERR</sequence>
<dbReference type="EMBL" id="MFKF01000132">
    <property type="protein sequence ID" value="OGG52828.1"/>
    <property type="molecule type" value="Genomic_DNA"/>
</dbReference>
<dbReference type="AlphaFoldDB" id="A0A1F6CUH7"/>
<reference evidence="1 2" key="1">
    <citation type="journal article" date="2016" name="Nat. Commun.">
        <title>Thousands of microbial genomes shed light on interconnected biogeochemical processes in an aquifer system.</title>
        <authorList>
            <person name="Anantharaman K."/>
            <person name="Brown C.T."/>
            <person name="Hug L.A."/>
            <person name="Sharon I."/>
            <person name="Castelle C.J."/>
            <person name="Probst A.J."/>
            <person name="Thomas B.C."/>
            <person name="Singh A."/>
            <person name="Wilkins M.J."/>
            <person name="Karaoz U."/>
            <person name="Brodie E.L."/>
            <person name="Williams K.H."/>
            <person name="Hubbard S.S."/>
            <person name="Banfield J.F."/>
        </authorList>
    </citation>
    <scope>NUCLEOTIDE SEQUENCE [LARGE SCALE GENOMIC DNA]</scope>
    <source>
        <strain evidence="2">RIFCSPLOWO2_12_FULL_64_10</strain>
    </source>
</reference>
<accession>A0A1F6CUH7</accession>